<accession>A0A0W0U8P4</accession>
<dbReference type="EMBL" id="UASS01000011">
    <property type="protein sequence ID" value="SPX60718.1"/>
    <property type="molecule type" value="Genomic_DNA"/>
</dbReference>
<evidence type="ECO:0000256" key="1">
    <source>
        <dbReference type="SAM" id="Phobius"/>
    </source>
</evidence>
<dbReference type="InterPro" id="IPR024422">
    <property type="entry name" value="Protein_unknown_function_OB"/>
</dbReference>
<keyword evidence="1" id="KW-0472">Membrane</keyword>
<feature type="transmembrane region" description="Helical" evidence="1">
    <location>
        <begin position="14"/>
        <end position="32"/>
    </location>
</feature>
<gene>
    <name evidence="2" type="ORF">Lfee_0258</name>
    <name evidence="3" type="ORF">NCTC12022_01450</name>
</gene>
<name>A0A0W0U8P4_9GAMM</name>
<dbReference type="EMBL" id="LNYB01000009">
    <property type="protein sequence ID" value="KTD04170.1"/>
    <property type="molecule type" value="Genomic_DNA"/>
</dbReference>
<evidence type="ECO:0000313" key="5">
    <source>
        <dbReference type="Proteomes" id="UP000251942"/>
    </source>
</evidence>
<organism evidence="2 4">
    <name type="scientific">Legionella feeleii</name>
    <dbReference type="NCBI Taxonomy" id="453"/>
    <lineage>
        <taxon>Bacteria</taxon>
        <taxon>Pseudomonadati</taxon>
        <taxon>Pseudomonadota</taxon>
        <taxon>Gammaproteobacteria</taxon>
        <taxon>Legionellales</taxon>
        <taxon>Legionellaceae</taxon>
        <taxon>Legionella</taxon>
    </lineage>
</organism>
<dbReference type="RefSeq" id="WP_058443478.1">
    <property type="nucleotide sequence ID" value="NZ_CAAAHT010000023.1"/>
</dbReference>
<evidence type="ECO:0000313" key="2">
    <source>
        <dbReference type="EMBL" id="KTD04170.1"/>
    </source>
</evidence>
<dbReference type="PATRIC" id="fig|453.4.peg.281"/>
<dbReference type="Pfam" id="PF12869">
    <property type="entry name" value="tRNA_anti-like"/>
    <property type="match status" value="1"/>
</dbReference>
<dbReference type="Proteomes" id="UP000054698">
    <property type="component" value="Unassembled WGS sequence"/>
</dbReference>
<sequence length="283" mass="31388">MNKAINLVFKKTKILQYAAVILASILVISIFTNTRDIKKPNKSTASKGYIMSNKELAILNIIFKEDIEAFSKGDAALLKDELISASVKQIAQDYNNNQVAADQQYYKKLLFISGEVQSINSGLGNTPYLSLYGVNPFLLPQAHFQKGNTPKIATLKKEQKIYLVCKGQGATIGTPIFSDCQFASDYAQKRVVEIKSMITSLLKGDEPKSTLTVYSPIPLIALARMLPDTSACFTTADEKKCLNEIHVISNKKINGKDLMKQQIIEVSSELKTRGINVEKFKHS</sequence>
<evidence type="ECO:0000313" key="3">
    <source>
        <dbReference type="EMBL" id="SPX60718.1"/>
    </source>
</evidence>
<proteinExistence type="predicted"/>
<keyword evidence="1" id="KW-1133">Transmembrane helix</keyword>
<keyword evidence="1" id="KW-0812">Transmembrane</keyword>
<dbReference type="OrthoDB" id="6025309at2"/>
<evidence type="ECO:0000313" key="4">
    <source>
        <dbReference type="Proteomes" id="UP000054698"/>
    </source>
</evidence>
<reference evidence="3 5" key="2">
    <citation type="submission" date="2018-06" db="EMBL/GenBank/DDBJ databases">
        <authorList>
            <consortium name="Pathogen Informatics"/>
            <person name="Doyle S."/>
        </authorList>
    </citation>
    <scope>NUCLEOTIDE SEQUENCE [LARGE SCALE GENOMIC DNA]</scope>
    <source>
        <strain evidence="3 5">NCTC12022</strain>
    </source>
</reference>
<reference evidence="2 4" key="1">
    <citation type="submission" date="2015-11" db="EMBL/GenBank/DDBJ databases">
        <title>Genomic analysis of 38 Legionella species identifies large and diverse effector repertoires.</title>
        <authorList>
            <person name="Burstein D."/>
            <person name="Amaro F."/>
            <person name="Zusman T."/>
            <person name="Lifshitz Z."/>
            <person name="Cohen O."/>
            <person name="Gilbert J.A."/>
            <person name="Pupko T."/>
            <person name="Shuman H.A."/>
            <person name="Segal G."/>
        </authorList>
    </citation>
    <scope>NUCLEOTIDE SEQUENCE [LARGE SCALE GENOMIC DNA]</scope>
    <source>
        <strain evidence="2 4">WO-44C</strain>
    </source>
</reference>
<keyword evidence="4" id="KW-1185">Reference proteome</keyword>
<protein>
    <submittedName>
        <fullName evidence="2">tRNA-anti-like protein</fullName>
    </submittedName>
    <submittedName>
        <fullName evidence="3">tRNA_anti-like</fullName>
    </submittedName>
</protein>
<dbReference type="STRING" id="453.Lfee_0258"/>
<dbReference type="AlphaFoldDB" id="A0A0W0U8P4"/>
<dbReference type="Proteomes" id="UP000251942">
    <property type="component" value="Unassembled WGS sequence"/>
</dbReference>